<feature type="transmembrane region" description="Helical" evidence="1">
    <location>
        <begin position="153"/>
        <end position="182"/>
    </location>
</feature>
<gene>
    <name evidence="2" type="ORF">RJ53_01985</name>
</gene>
<dbReference type="OrthoDB" id="65410at2157"/>
<reference evidence="2" key="1">
    <citation type="submission" date="2014-12" db="EMBL/GenBank/DDBJ databases">
        <authorList>
            <person name="Huang H.-H."/>
            <person name="Chen S.-C."/>
            <person name="Lai M.-C."/>
        </authorList>
    </citation>
    <scope>NUCLEOTIDE SEQUENCE</scope>
    <source>
        <strain evidence="2">K1F9705b</strain>
    </source>
</reference>
<evidence type="ECO:0000313" key="2">
    <source>
        <dbReference type="EMBL" id="MBR1368332.1"/>
    </source>
</evidence>
<comment type="caution">
    <text evidence="2">The sequence shown here is derived from an EMBL/GenBank/DDBJ whole genome shotgun (WGS) entry which is preliminary data.</text>
</comment>
<evidence type="ECO:0008006" key="4">
    <source>
        <dbReference type="Google" id="ProtNLM"/>
    </source>
</evidence>
<feature type="transmembrane region" description="Helical" evidence="1">
    <location>
        <begin position="33"/>
        <end position="52"/>
    </location>
</feature>
<feature type="transmembrane region" description="Helical" evidence="1">
    <location>
        <begin position="6"/>
        <end position="24"/>
    </location>
</feature>
<keyword evidence="3" id="KW-1185">Reference proteome</keyword>
<feature type="transmembrane region" description="Helical" evidence="1">
    <location>
        <begin position="58"/>
        <end position="79"/>
    </location>
</feature>
<keyword evidence="1" id="KW-1133">Transmembrane helix</keyword>
<evidence type="ECO:0000256" key="1">
    <source>
        <dbReference type="SAM" id="Phobius"/>
    </source>
</evidence>
<dbReference type="Proteomes" id="UP000730161">
    <property type="component" value="Unassembled WGS sequence"/>
</dbReference>
<organism evidence="2 3">
    <name type="scientific">Methanocalculus chunghsingensis</name>
    <dbReference type="NCBI Taxonomy" id="156457"/>
    <lineage>
        <taxon>Archaea</taxon>
        <taxon>Methanobacteriati</taxon>
        <taxon>Methanobacteriota</taxon>
        <taxon>Stenosarchaea group</taxon>
        <taxon>Methanomicrobia</taxon>
        <taxon>Methanomicrobiales</taxon>
        <taxon>Methanocalculaceae</taxon>
        <taxon>Methanocalculus</taxon>
    </lineage>
</organism>
<dbReference type="RefSeq" id="WP_211529944.1">
    <property type="nucleotide sequence ID" value="NZ_JWHL01000002.1"/>
</dbReference>
<proteinExistence type="predicted"/>
<accession>A0A8J7W8Z2</accession>
<name>A0A8J7W8Z2_9EURY</name>
<sequence length="200" mass="21592">MITPFHIGLFAVSLCILVTFLSFLKEKDDLHKLILTDLAAIMALFIIALVGTDLAEALILPGLVVGISKLMALAEIYLVKEGIQQKKNSTVLDIEVLDTAPAILAAILVIYGIILSGFSGGAVAGLGIIFYLAFKKHDEKFELIETVSGYAWVTWIAAFFIFLIFPSQWFLAVMLAGGGILLKVMAKFSLIGTMRGDPGV</sequence>
<dbReference type="EMBL" id="JWHL01000002">
    <property type="protein sequence ID" value="MBR1368332.1"/>
    <property type="molecule type" value="Genomic_DNA"/>
</dbReference>
<dbReference type="Pfam" id="PF09878">
    <property type="entry name" value="EhaG"/>
    <property type="match status" value="1"/>
</dbReference>
<feature type="transmembrane region" description="Helical" evidence="1">
    <location>
        <begin position="100"/>
        <end position="133"/>
    </location>
</feature>
<keyword evidence="1" id="KW-0472">Membrane</keyword>
<dbReference type="AlphaFoldDB" id="A0A8J7W8Z2"/>
<protein>
    <recommendedName>
        <fullName evidence="4">DUF2105 domain-containing protein</fullName>
    </recommendedName>
</protein>
<keyword evidence="1" id="KW-0812">Transmembrane</keyword>
<dbReference type="InterPro" id="IPR019212">
    <property type="entry name" value="EhaG-like"/>
</dbReference>
<evidence type="ECO:0000313" key="3">
    <source>
        <dbReference type="Proteomes" id="UP000730161"/>
    </source>
</evidence>